<feature type="transmembrane region" description="Helical" evidence="6">
    <location>
        <begin position="126"/>
        <end position="148"/>
    </location>
</feature>
<name>E9SAW1_RUMAL</name>
<evidence type="ECO:0000256" key="5">
    <source>
        <dbReference type="ARBA" id="ARBA00023136"/>
    </source>
</evidence>
<dbReference type="OrthoDB" id="9794512at2"/>
<organism evidence="7 8">
    <name type="scientific">Ruminococcus albus 8</name>
    <dbReference type="NCBI Taxonomy" id="246199"/>
    <lineage>
        <taxon>Bacteria</taxon>
        <taxon>Bacillati</taxon>
        <taxon>Bacillota</taxon>
        <taxon>Clostridia</taxon>
        <taxon>Eubacteriales</taxon>
        <taxon>Oscillospiraceae</taxon>
        <taxon>Ruminococcus</taxon>
    </lineage>
</organism>
<keyword evidence="8" id="KW-1185">Reference proteome</keyword>
<evidence type="ECO:0000256" key="2">
    <source>
        <dbReference type="ARBA" id="ARBA00022475"/>
    </source>
</evidence>
<evidence type="ECO:0000313" key="7">
    <source>
        <dbReference type="EMBL" id="EGC03663.1"/>
    </source>
</evidence>
<proteinExistence type="predicted"/>
<feature type="transmembrane region" description="Helical" evidence="6">
    <location>
        <begin position="160"/>
        <end position="181"/>
    </location>
</feature>
<gene>
    <name evidence="7" type="ORF">CUS_8074</name>
</gene>
<dbReference type="EMBL" id="ADKM02000062">
    <property type="protein sequence ID" value="EGC03663.1"/>
    <property type="molecule type" value="Genomic_DNA"/>
</dbReference>
<dbReference type="Pfam" id="PF12679">
    <property type="entry name" value="ABC2_membrane_2"/>
    <property type="match status" value="1"/>
</dbReference>
<keyword evidence="5 6" id="KW-0472">Membrane</keyword>
<dbReference type="GO" id="GO:0005886">
    <property type="term" value="C:plasma membrane"/>
    <property type="evidence" value="ECO:0007669"/>
    <property type="project" value="UniProtKB-SubCell"/>
</dbReference>
<sequence>MFSLYKKEIQSFFYSPFAYVLSALFMLIFGFAFVNKIASMQTSVLQFSFPDMFYNNFFYFIFIIPLLTMRSFADERRGGTEVQLLTSPLTITQIVLAKFFAIVTVFLFMLLLSLFFPIYVALHGTVIWSSLICGYASFFLWGLVCIALGMLFSSMQSSPIIAAIIGEIVMEGFLFLDQFAATKMVQSYPHLNSVVTWFSMQRRFVFFAQGMFRLEDLVFFLSLTALVLFWNVLYIEKRRWNHR</sequence>
<dbReference type="eggNOG" id="COG1277">
    <property type="taxonomic scope" value="Bacteria"/>
</dbReference>
<feature type="transmembrane region" description="Helical" evidence="6">
    <location>
        <begin position="217"/>
        <end position="235"/>
    </location>
</feature>
<accession>E9SAW1</accession>
<dbReference type="InterPro" id="IPR051449">
    <property type="entry name" value="ABC-2_transporter_component"/>
</dbReference>
<keyword evidence="3 6" id="KW-0812">Transmembrane</keyword>
<dbReference type="STRING" id="246199.CUS_8074"/>
<dbReference type="Proteomes" id="UP000004259">
    <property type="component" value="Unassembled WGS sequence"/>
</dbReference>
<dbReference type="PANTHER" id="PTHR30294:SF29">
    <property type="entry name" value="MULTIDRUG ABC TRANSPORTER PERMEASE YBHS-RELATED"/>
    <property type="match status" value="1"/>
</dbReference>
<dbReference type="RefSeq" id="WP_002848500.1">
    <property type="nucleotide sequence ID" value="NZ_ADKM02000062.1"/>
</dbReference>
<comment type="subcellular location">
    <subcellularLocation>
        <location evidence="1">Cell membrane</location>
        <topology evidence="1">Multi-pass membrane protein</topology>
    </subcellularLocation>
</comment>
<keyword evidence="4 6" id="KW-1133">Transmembrane helix</keyword>
<feature type="transmembrane region" description="Helical" evidence="6">
    <location>
        <begin position="53"/>
        <end position="73"/>
    </location>
</feature>
<keyword evidence="2" id="KW-1003">Cell membrane</keyword>
<evidence type="ECO:0000256" key="6">
    <source>
        <dbReference type="SAM" id="Phobius"/>
    </source>
</evidence>
<evidence type="ECO:0000256" key="3">
    <source>
        <dbReference type="ARBA" id="ARBA00022692"/>
    </source>
</evidence>
<dbReference type="PANTHER" id="PTHR30294">
    <property type="entry name" value="MEMBRANE COMPONENT OF ABC TRANSPORTER YHHJ-RELATED"/>
    <property type="match status" value="1"/>
</dbReference>
<dbReference type="GO" id="GO:0140359">
    <property type="term" value="F:ABC-type transporter activity"/>
    <property type="evidence" value="ECO:0007669"/>
    <property type="project" value="InterPro"/>
</dbReference>
<dbReference type="AlphaFoldDB" id="E9SAW1"/>
<comment type="caution">
    <text evidence="7">The sequence shown here is derived from an EMBL/GenBank/DDBJ whole genome shotgun (WGS) entry which is preliminary data.</text>
</comment>
<feature type="transmembrane region" description="Helical" evidence="6">
    <location>
        <begin position="94"/>
        <end position="120"/>
    </location>
</feature>
<protein>
    <submittedName>
        <fullName evidence="7">Putative membrane protein</fullName>
    </submittedName>
</protein>
<evidence type="ECO:0000313" key="8">
    <source>
        <dbReference type="Proteomes" id="UP000004259"/>
    </source>
</evidence>
<evidence type="ECO:0000256" key="1">
    <source>
        <dbReference type="ARBA" id="ARBA00004651"/>
    </source>
</evidence>
<reference evidence="7 8" key="1">
    <citation type="submission" date="2011-02" db="EMBL/GenBank/DDBJ databases">
        <authorList>
            <person name="Nelson K.E."/>
            <person name="Sutton G."/>
            <person name="Torralba M."/>
            <person name="Durkin S."/>
            <person name="Harkins D."/>
            <person name="Montgomery R."/>
            <person name="Ziemer C."/>
            <person name="Klaassens E."/>
            <person name="Ocuiv P."/>
            <person name="Morrison M."/>
        </authorList>
    </citation>
    <scope>NUCLEOTIDE SEQUENCE [LARGE SCALE GENOMIC DNA]</scope>
    <source>
        <strain evidence="7 8">8</strain>
    </source>
</reference>
<evidence type="ECO:0000256" key="4">
    <source>
        <dbReference type="ARBA" id="ARBA00022989"/>
    </source>
</evidence>
<feature type="transmembrane region" description="Helical" evidence="6">
    <location>
        <begin position="12"/>
        <end position="33"/>
    </location>
</feature>